<keyword evidence="3" id="KW-0472">Membrane</keyword>
<evidence type="ECO:0000256" key="3">
    <source>
        <dbReference type="SAM" id="Phobius"/>
    </source>
</evidence>
<dbReference type="GO" id="GO:0009055">
    <property type="term" value="F:electron transfer activity"/>
    <property type="evidence" value="ECO:0007669"/>
    <property type="project" value="InterPro"/>
</dbReference>
<keyword evidence="1" id="KW-0479">Metal-binding</keyword>
<keyword evidence="2" id="KW-0186">Copper</keyword>
<organism evidence="5 6">
    <name type="scientific">Oxynema aestuarii AP17</name>
    <dbReference type="NCBI Taxonomy" id="2064643"/>
    <lineage>
        <taxon>Bacteria</taxon>
        <taxon>Bacillati</taxon>
        <taxon>Cyanobacteriota</taxon>
        <taxon>Cyanophyceae</taxon>
        <taxon>Oscillatoriophycideae</taxon>
        <taxon>Oscillatoriales</taxon>
        <taxon>Oscillatoriaceae</taxon>
        <taxon>Oxynema</taxon>
        <taxon>Oxynema aestuarii</taxon>
    </lineage>
</organism>
<dbReference type="SUPFAM" id="SSF49503">
    <property type="entry name" value="Cupredoxins"/>
    <property type="match status" value="1"/>
</dbReference>
<proteinExistence type="predicted"/>
<dbReference type="AlphaFoldDB" id="A0A6H1TSM0"/>
<dbReference type="InterPro" id="IPR000923">
    <property type="entry name" value="BlueCu_1"/>
</dbReference>
<keyword evidence="3" id="KW-1133">Transmembrane helix</keyword>
<evidence type="ECO:0000256" key="2">
    <source>
        <dbReference type="ARBA" id="ARBA00023008"/>
    </source>
</evidence>
<name>A0A6H1TSM0_9CYAN</name>
<feature type="transmembrane region" description="Helical" evidence="3">
    <location>
        <begin position="25"/>
        <end position="44"/>
    </location>
</feature>
<dbReference type="InterPro" id="IPR033138">
    <property type="entry name" value="Cu_oxidase_CS"/>
</dbReference>
<dbReference type="InterPro" id="IPR050845">
    <property type="entry name" value="Cu-binding_ET"/>
</dbReference>
<evidence type="ECO:0000256" key="1">
    <source>
        <dbReference type="ARBA" id="ARBA00022723"/>
    </source>
</evidence>
<dbReference type="InterPro" id="IPR041716">
    <property type="entry name" value="Cupredoxin-like_Cyanobacteria"/>
</dbReference>
<dbReference type="Proteomes" id="UP000500857">
    <property type="component" value="Chromosome"/>
</dbReference>
<dbReference type="InterPro" id="IPR008972">
    <property type="entry name" value="Cupredoxin"/>
</dbReference>
<reference evidence="5 6" key="1">
    <citation type="submission" date="2020-04" db="EMBL/GenBank/DDBJ databases">
        <authorList>
            <person name="Basu S."/>
            <person name="Maruthanayagam V."/>
            <person name="Chakraborty S."/>
            <person name="Pramanik A."/>
            <person name="Mukherjee J."/>
            <person name="Brink B."/>
        </authorList>
    </citation>
    <scope>NUCLEOTIDE SEQUENCE [LARGE SCALE GENOMIC DNA]</scope>
    <source>
        <strain evidence="5 6">AP17</strain>
    </source>
</reference>
<gene>
    <name evidence="5" type="ORF">HCG48_00225</name>
</gene>
<keyword evidence="3" id="KW-0812">Transmembrane</keyword>
<dbReference type="KEGG" id="oxy:HCG48_00225"/>
<dbReference type="PROSITE" id="PS00079">
    <property type="entry name" value="MULTICOPPER_OXIDASE1"/>
    <property type="match status" value="1"/>
</dbReference>
<keyword evidence="6" id="KW-1185">Reference proteome</keyword>
<feature type="domain" description="Blue (type 1) copper" evidence="4">
    <location>
        <begin position="65"/>
        <end position="172"/>
    </location>
</feature>
<dbReference type="PANTHER" id="PTHR38439:SF3">
    <property type="entry name" value="COPPER-RESISTANT CUPROPROTEIN COPI"/>
    <property type="match status" value="1"/>
</dbReference>
<evidence type="ECO:0000313" key="6">
    <source>
        <dbReference type="Proteomes" id="UP000500857"/>
    </source>
</evidence>
<sequence length="179" mass="19373">MTFVQLLNSFFDRSVSAFLTQIRPFGAIAAIVVCVGLILGAAPVQASKLSGGDRLIARQPSTEVRVSLGNGSDALKFFPDQFQFVAGKRYKLVLNNPSPQKHYFTAKDFADSIWTQKVEAGKVEVKGAIHELELKPGAEAEWIFVPMKPGTYSLRCTIPGHAEAGMVGTITITSDSQQA</sequence>
<protein>
    <submittedName>
        <fullName evidence="5">Copper-binding protein</fullName>
    </submittedName>
</protein>
<dbReference type="Pfam" id="PF00127">
    <property type="entry name" value="Copper-bind"/>
    <property type="match status" value="1"/>
</dbReference>
<accession>A0A6H1TSM0</accession>
<dbReference type="RefSeq" id="WP_168567364.1">
    <property type="nucleotide sequence ID" value="NZ_CP051167.1"/>
</dbReference>
<dbReference type="CDD" id="cd04210">
    <property type="entry name" value="Cupredoxin_like_1"/>
    <property type="match status" value="1"/>
</dbReference>
<evidence type="ECO:0000259" key="4">
    <source>
        <dbReference type="Pfam" id="PF00127"/>
    </source>
</evidence>
<dbReference type="EMBL" id="CP051167">
    <property type="protein sequence ID" value="QIZ69206.1"/>
    <property type="molecule type" value="Genomic_DNA"/>
</dbReference>
<dbReference type="GO" id="GO:0005507">
    <property type="term" value="F:copper ion binding"/>
    <property type="evidence" value="ECO:0007669"/>
    <property type="project" value="InterPro"/>
</dbReference>
<dbReference type="PANTHER" id="PTHR38439">
    <property type="entry name" value="AURACYANIN-B"/>
    <property type="match status" value="1"/>
</dbReference>
<dbReference type="Gene3D" id="2.60.40.420">
    <property type="entry name" value="Cupredoxins - blue copper proteins"/>
    <property type="match status" value="1"/>
</dbReference>
<evidence type="ECO:0000313" key="5">
    <source>
        <dbReference type="EMBL" id="QIZ69206.1"/>
    </source>
</evidence>